<organism evidence="3 4">
    <name type="scientific">Escherichia coli 4.0967</name>
    <dbReference type="NCBI Taxonomy" id="869687"/>
    <lineage>
        <taxon>Bacteria</taxon>
        <taxon>Pseudomonadati</taxon>
        <taxon>Pseudomonadota</taxon>
        <taxon>Gammaproteobacteria</taxon>
        <taxon>Enterobacterales</taxon>
        <taxon>Enterobacteriaceae</taxon>
        <taxon>Escherichia</taxon>
    </lineage>
</organism>
<dbReference type="EMBL" id="AFAA02000038">
    <property type="protein sequence ID" value="EII31823.1"/>
    <property type="molecule type" value="Genomic_DNA"/>
</dbReference>
<accession>A0AAN3UZB2</accession>
<dbReference type="Pfam" id="PF10548">
    <property type="entry name" value="P22_AR_C"/>
    <property type="match status" value="1"/>
</dbReference>
<evidence type="ECO:0000313" key="3">
    <source>
        <dbReference type="EMBL" id="EII31823.1"/>
    </source>
</evidence>
<dbReference type="Proteomes" id="UP000003866">
    <property type="component" value="Unassembled WGS sequence"/>
</dbReference>
<evidence type="ECO:0000313" key="4">
    <source>
        <dbReference type="Proteomes" id="UP000003866"/>
    </source>
</evidence>
<dbReference type="PRINTS" id="PR01994">
    <property type="entry name" value="ANTIREPRESSR"/>
</dbReference>
<dbReference type="InterPro" id="IPR018876">
    <property type="entry name" value="Phage_P22_antirepressor_C"/>
</dbReference>
<comment type="caution">
    <text evidence="3">The sequence shown here is derived from an EMBL/GenBank/DDBJ whole genome shotgun (WGS) entry which is preliminary data.</text>
</comment>
<gene>
    <name evidence="3" type="primary">ant</name>
    <name evidence="3" type="ORF">EC40967_3234</name>
</gene>
<evidence type="ECO:0000259" key="1">
    <source>
        <dbReference type="Pfam" id="PF10547"/>
    </source>
</evidence>
<reference evidence="3 4" key="1">
    <citation type="submission" date="2011-12" db="EMBL/GenBank/DDBJ databases">
        <authorList>
            <person name="Brinkac L."/>
            <person name="Radune D."/>
            <person name="Sanka R."/>
            <person name="Selengut J."/>
            <person name="DebRoy C."/>
            <person name="Feng P."/>
            <person name="Fratamico P.M."/>
            <person name="Kapur V."/>
            <person name="Kariyawasam S."/>
            <person name="Losada L."/>
            <person name="Nierman W.C."/>
            <person name="Nelson K."/>
        </authorList>
    </citation>
    <scope>NUCLEOTIDE SEQUENCE [LARGE SCALE GENOMIC DNA]</scope>
    <source>
        <strain evidence="3 4">4.0967</strain>
    </source>
</reference>
<protein>
    <submittedName>
        <fullName evidence="3">Antirepressor protein Ant</fullName>
    </submittedName>
</protein>
<feature type="domain" description="Bacteriophage P22 antirepressor protein C-terminal" evidence="2">
    <location>
        <begin position="234"/>
        <end position="306"/>
    </location>
</feature>
<dbReference type="Pfam" id="PF10547">
    <property type="entry name" value="P22_AR_N"/>
    <property type="match status" value="1"/>
</dbReference>
<feature type="domain" description="Antirepressor protein ant N-terminal" evidence="1">
    <location>
        <begin position="39"/>
        <end position="148"/>
    </location>
</feature>
<name>A0AAN3UZB2_ECOLX</name>
<dbReference type="InterPro" id="IPR018875">
    <property type="entry name" value="Antirepressor_Ant_N"/>
</dbReference>
<evidence type="ECO:0000259" key="2">
    <source>
        <dbReference type="Pfam" id="PF10548"/>
    </source>
</evidence>
<sequence length="334" mass="37871">MVAKNSEAPMAATIEASKLPVNHEKTDMTSLAIADRTINVPFHGTNLFLVGINNEPYVPMKPVVEGMGMVWAAQFVKLKQRFAKGISEIEIPSAGGKQLMTCLAFRKFAAWLSSIQPNKVRPEIREKVIQYQEECDDVLYEYWTKGHVVNPRKAKKALLGKITTEQQEAIKQLVMSRGQSLPKEKQAKAMITMWSSLKSHFGCSYKEISEEQFTEALSLAARVPLEGELIGKQEKSTNEFSAKEANSLVWLWDYANRSQALFRELYPALKQIQSNYSGRCYDYGHEFSYVIGMARDVLINHTRDIDINEPDGPTNLSAWVRLKNKELPPSLHHY</sequence>
<proteinExistence type="predicted"/>
<dbReference type="AlphaFoldDB" id="A0AAN3UZB2"/>